<comment type="caution">
    <text evidence="2">The sequence shown here is derived from an EMBL/GenBank/DDBJ whole genome shotgun (WGS) entry which is preliminary data.</text>
</comment>
<organism evidence="2 3">
    <name type="scientific">Catenulispora subtropica</name>
    <dbReference type="NCBI Taxonomy" id="450798"/>
    <lineage>
        <taxon>Bacteria</taxon>
        <taxon>Bacillati</taxon>
        <taxon>Actinomycetota</taxon>
        <taxon>Actinomycetes</taxon>
        <taxon>Catenulisporales</taxon>
        <taxon>Catenulisporaceae</taxon>
        <taxon>Catenulispora</taxon>
    </lineage>
</organism>
<dbReference type="Proteomes" id="UP001499854">
    <property type="component" value="Unassembled WGS sequence"/>
</dbReference>
<evidence type="ECO:0000256" key="1">
    <source>
        <dbReference type="SAM" id="MobiDB-lite"/>
    </source>
</evidence>
<dbReference type="RefSeq" id="WP_344656158.1">
    <property type="nucleotide sequence ID" value="NZ_BAAAQM010000005.1"/>
</dbReference>
<reference evidence="2 3" key="1">
    <citation type="journal article" date="2019" name="Int. J. Syst. Evol. Microbiol.">
        <title>The Global Catalogue of Microorganisms (GCM) 10K type strain sequencing project: providing services to taxonomists for standard genome sequencing and annotation.</title>
        <authorList>
            <consortium name="The Broad Institute Genomics Platform"/>
            <consortium name="The Broad Institute Genome Sequencing Center for Infectious Disease"/>
            <person name="Wu L."/>
            <person name="Ma J."/>
        </authorList>
    </citation>
    <scope>NUCLEOTIDE SEQUENCE [LARGE SCALE GENOMIC DNA]</scope>
    <source>
        <strain evidence="2 3">JCM 16013</strain>
    </source>
</reference>
<accession>A0ABN2QWW4</accession>
<evidence type="ECO:0000313" key="3">
    <source>
        <dbReference type="Proteomes" id="UP001499854"/>
    </source>
</evidence>
<evidence type="ECO:0000313" key="2">
    <source>
        <dbReference type="EMBL" id="GAA1959428.1"/>
    </source>
</evidence>
<protein>
    <submittedName>
        <fullName evidence="2">Uncharacterized protein</fullName>
    </submittedName>
</protein>
<proteinExistence type="predicted"/>
<name>A0ABN2QWW4_9ACTN</name>
<dbReference type="EMBL" id="BAAAQM010000005">
    <property type="protein sequence ID" value="GAA1959428.1"/>
    <property type="molecule type" value="Genomic_DNA"/>
</dbReference>
<feature type="region of interest" description="Disordered" evidence="1">
    <location>
        <begin position="126"/>
        <end position="148"/>
    </location>
</feature>
<keyword evidence="3" id="KW-1185">Reference proteome</keyword>
<sequence>MAAVLRLPSYEALPGGAHRIFILELFRLYRLAGRPPLREIEEKVLEMVEETDLTVSRETIRRTLQAKTIPRWASVEAMLVALASIAKINPDEKAPDIDRDDELFGTYRERLNQAWNDAIDYRPEPLPPVLANPWTSSDPWQPSEEPPF</sequence>
<gene>
    <name evidence="2" type="ORF">GCM10009838_14730</name>
</gene>